<reference evidence="11 12" key="1">
    <citation type="submission" date="2023-07" db="EMBL/GenBank/DDBJ databases">
        <title>Genomic Encyclopedia of Type Strains, Phase IV (KMG-IV): sequencing the most valuable type-strain genomes for metagenomic binning, comparative biology and taxonomic classification.</title>
        <authorList>
            <person name="Goeker M."/>
        </authorList>
    </citation>
    <scope>NUCLEOTIDE SEQUENCE [LARGE SCALE GENOMIC DNA]</scope>
    <source>
        <strain evidence="11 12">DSM 27848</strain>
    </source>
</reference>
<dbReference type="Gene3D" id="3.90.1150.10">
    <property type="entry name" value="Aspartate Aminotransferase, domain 1"/>
    <property type="match status" value="1"/>
</dbReference>
<name>A0ABU0D0T4_9BACI</name>
<dbReference type="PANTHER" id="PTHR43643">
    <property type="entry name" value="HISTIDINOL-PHOSPHATE AMINOTRANSFERASE 2"/>
    <property type="match status" value="1"/>
</dbReference>
<dbReference type="EMBL" id="JAUSUO010000001">
    <property type="protein sequence ID" value="MDQ0342008.1"/>
    <property type="molecule type" value="Genomic_DNA"/>
</dbReference>
<feature type="domain" description="Aminotransferase class I/classII large" evidence="10">
    <location>
        <begin position="30"/>
        <end position="351"/>
    </location>
</feature>
<evidence type="ECO:0000256" key="4">
    <source>
        <dbReference type="ARBA" id="ARBA00022576"/>
    </source>
</evidence>
<evidence type="ECO:0000256" key="5">
    <source>
        <dbReference type="ARBA" id="ARBA00022679"/>
    </source>
</evidence>
<dbReference type="InterPro" id="IPR015421">
    <property type="entry name" value="PyrdxlP-dep_Trfase_major"/>
</dbReference>
<dbReference type="CDD" id="cd00609">
    <property type="entry name" value="AAT_like"/>
    <property type="match status" value="1"/>
</dbReference>
<evidence type="ECO:0000256" key="9">
    <source>
        <dbReference type="HAMAP-Rule" id="MF_01023"/>
    </source>
</evidence>
<dbReference type="PANTHER" id="PTHR43643:SF3">
    <property type="entry name" value="HISTIDINOL-PHOSPHATE AMINOTRANSFERASE"/>
    <property type="match status" value="1"/>
</dbReference>
<keyword evidence="7 9" id="KW-0368">Histidine biosynthesis</keyword>
<comment type="similarity">
    <text evidence="9">Belongs to the class-II pyridoxal-phosphate-dependent aminotransferase family. Histidinol-phosphate aminotransferase subfamily.</text>
</comment>
<keyword evidence="9" id="KW-0028">Amino-acid biosynthesis</keyword>
<dbReference type="EC" id="2.6.1.9" evidence="9"/>
<dbReference type="SUPFAM" id="SSF53383">
    <property type="entry name" value="PLP-dependent transferases"/>
    <property type="match status" value="1"/>
</dbReference>
<dbReference type="InterPro" id="IPR005861">
    <property type="entry name" value="HisP_aminotrans"/>
</dbReference>
<evidence type="ECO:0000313" key="12">
    <source>
        <dbReference type="Proteomes" id="UP001232343"/>
    </source>
</evidence>
<sequence length="360" mass="40639">MKVKEQLLTLKPYIPGKTTDEVKREYNLDKIVKLASNENPYGCSPNVLQSITTKIPSFAIYPDGAATELREKVAEYLGVDGDQLIFSSGLDELIQYLIRALLSPETNTVMAKETFPQYRHHAIIENAELREVPLKDGRHDLEEMANQIDDRTKIVWICNPNNPTGTYVNQLELEGFLSKVPNHVLVVLDEAYFEYATNDDYPNTIPLLNKYENLLIMRTFSKAFGLAGFRIGYGIGAPSLIKQLEVARLPFNTSALAQTAAIAALDDKDFVENTVAVNAKELVKYYQFFDEHQISYYPSQGNFVFINISGLSSNEIFQRLLEKGWIVRAFPNGVRITIGKEEENEELMKIIAEIASVKLS</sequence>
<dbReference type="HAMAP" id="MF_01023">
    <property type="entry name" value="HisC_aminotrans_2"/>
    <property type="match status" value="1"/>
</dbReference>
<dbReference type="InterPro" id="IPR015424">
    <property type="entry name" value="PyrdxlP-dep_Trfase"/>
</dbReference>
<evidence type="ECO:0000256" key="3">
    <source>
        <dbReference type="ARBA" id="ARBA00011738"/>
    </source>
</evidence>
<dbReference type="PROSITE" id="PS00599">
    <property type="entry name" value="AA_TRANSFER_CLASS_2"/>
    <property type="match status" value="1"/>
</dbReference>
<protein>
    <recommendedName>
        <fullName evidence="9">Histidinol-phosphate aminotransferase</fullName>
        <ecNumber evidence="9">2.6.1.9</ecNumber>
    </recommendedName>
    <alternativeName>
        <fullName evidence="9">Imidazole acetol-phosphate transaminase</fullName>
    </alternativeName>
</protein>
<feature type="modified residue" description="N6-(pyridoxal phosphate)lysine" evidence="9">
    <location>
        <position position="222"/>
    </location>
</feature>
<dbReference type="Proteomes" id="UP001232343">
    <property type="component" value="Unassembled WGS sequence"/>
</dbReference>
<accession>A0ABU0D0T4</accession>
<organism evidence="11 12">
    <name type="scientific">Lederbergia wuyishanensis</name>
    <dbReference type="NCBI Taxonomy" id="1347903"/>
    <lineage>
        <taxon>Bacteria</taxon>
        <taxon>Bacillati</taxon>
        <taxon>Bacillota</taxon>
        <taxon>Bacilli</taxon>
        <taxon>Bacillales</taxon>
        <taxon>Bacillaceae</taxon>
        <taxon>Lederbergia</taxon>
    </lineage>
</organism>
<keyword evidence="5 9" id="KW-0808">Transferase</keyword>
<evidence type="ECO:0000256" key="6">
    <source>
        <dbReference type="ARBA" id="ARBA00022898"/>
    </source>
</evidence>
<evidence type="ECO:0000256" key="1">
    <source>
        <dbReference type="ARBA" id="ARBA00001933"/>
    </source>
</evidence>
<dbReference type="Pfam" id="PF00155">
    <property type="entry name" value="Aminotran_1_2"/>
    <property type="match status" value="1"/>
</dbReference>
<proteinExistence type="inferred from homology"/>
<comment type="cofactor">
    <cofactor evidence="1 9">
        <name>pyridoxal 5'-phosphate</name>
        <dbReference type="ChEBI" id="CHEBI:597326"/>
    </cofactor>
</comment>
<comment type="caution">
    <text evidence="11">The sequence shown here is derived from an EMBL/GenBank/DDBJ whole genome shotgun (WGS) entry which is preliminary data.</text>
</comment>
<dbReference type="NCBIfam" id="TIGR01141">
    <property type="entry name" value="hisC"/>
    <property type="match status" value="1"/>
</dbReference>
<keyword evidence="12" id="KW-1185">Reference proteome</keyword>
<comment type="pathway">
    <text evidence="2 9">Amino-acid biosynthesis; L-histidine biosynthesis; L-histidine from 5-phospho-alpha-D-ribose 1-diphosphate: step 7/9.</text>
</comment>
<keyword evidence="6 9" id="KW-0663">Pyridoxal phosphate</keyword>
<evidence type="ECO:0000256" key="7">
    <source>
        <dbReference type="ARBA" id="ARBA00023102"/>
    </source>
</evidence>
<evidence type="ECO:0000256" key="2">
    <source>
        <dbReference type="ARBA" id="ARBA00005011"/>
    </source>
</evidence>
<comment type="subunit">
    <text evidence="3 9">Homodimer.</text>
</comment>
<keyword evidence="4 9" id="KW-0032">Aminotransferase</keyword>
<dbReference type="RefSeq" id="WP_244680205.1">
    <property type="nucleotide sequence ID" value="NZ_JALIRM010000001.1"/>
</dbReference>
<evidence type="ECO:0000256" key="8">
    <source>
        <dbReference type="ARBA" id="ARBA00047481"/>
    </source>
</evidence>
<evidence type="ECO:0000259" key="10">
    <source>
        <dbReference type="Pfam" id="PF00155"/>
    </source>
</evidence>
<evidence type="ECO:0000313" key="11">
    <source>
        <dbReference type="EMBL" id="MDQ0342008.1"/>
    </source>
</evidence>
<dbReference type="InterPro" id="IPR050106">
    <property type="entry name" value="HistidinolP_aminotransfase"/>
</dbReference>
<dbReference type="InterPro" id="IPR015422">
    <property type="entry name" value="PyrdxlP-dep_Trfase_small"/>
</dbReference>
<gene>
    <name evidence="9" type="primary">hisC</name>
    <name evidence="11" type="ORF">J2S14_000801</name>
</gene>
<dbReference type="GO" id="GO:0004400">
    <property type="term" value="F:histidinol-phosphate transaminase activity"/>
    <property type="evidence" value="ECO:0007669"/>
    <property type="project" value="UniProtKB-EC"/>
</dbReference>
<dbReference type="Gene3D" id="3.40.640.10">
    <property type="entry name" value="Type I PLP-dependent aspartate aminotransferase-like (Major domain)"/>
    <property type="match status" value="1"/>
</dbReference>
<dbReference type="InterPro" id="IPR004839">
    <property type="entry name" value="Aminotransferase_I/II_large"/>
</dbReference>
<comment type="catalytic activity">
    <reaction evidence="8 9">
        <text>L-histidinol phosphate + 2-oxoglutarate = 3-(imidazol-4-yl)-2-oxopropyl phosphate + L-glutamate</text>
        <dbReference type="Rhea" id="RHEA:23744"/>
        <dbReference type="ChEBI" id="CHEBI:16810"/>
        <dbReference type="ChEBI" id="CHEBI:29985"/>
        <dbReference type="ChEBI" id="CHEBI:57766"/>
        <dbReference type="ChEBI" id="CHEBI:57980"/>
        <dbReference type="EC" id="2.6.1.9"/>
    </reaction>
</comment>
<dbReference type="InterPro" id="IPR001917">
    <property type="entry name" value="Aminotrans_II_pyridoxalP_BS"/>
</dbReference>